<name>A0A518EWT4_9BACT</name>
<protein>
    <submittedName>
        <fullName evidence="1">RNA polymerase sigma factor</fullName>
    </submittedName>
</protein>
<evidence type="ECO:0000313" key="1">
    <source>
        <dbReference type="EMBL" id="QDV08545.1"/>
    </source>
</evidence>
<dbReference type="SUPFAM" id="SSF88946">
    <property type="entry name" value="Sigma2 domain of RNA polymerase sigma factors"/>
    <property type="match status" value="1"/>
</dbReference>
<dbReference type="Gene3D" id="1.10.1740.10">
    <property type="match status" value="1"/>
</dbReference>
<evidence type="ECO:0000313" key="2">
    <source>
        <dbReference type="Proteomes" id="UP000320390"/>
    </source>
</evidence>
<reference evidence="1 2" key="1">
    <citation type="submission" date="2019-02" db="EMBL/GenBank/DDBJ databases">
        <title>Deep-cultivation of Planctomycetes and their phenomic and genomic characterization uncovers novel biology.</title>
        <authorList>
            <person name="Wiegand S."/>
            <person name="Jogler M."/>
            <person name="Boedeker C."/>
            <person name="Pinto D."/>
            <person name="Vollmers J."/>
            <person name="Rivas-Marin E."/>
            <person name="Kohn T."/>
            <person name="Peeters S.H."/>
            <person name="Heuer A."/>
            <person name="Rast P."/>
            <person name="Oberbeckmann S."/>
            <person name="Bunk B."/>
            <person name="Jeske O."/>
            <person name="Meyerdierks A."/>
            <person name="Storesund J.E."/>
            <person name="Kallscheuer N."/>
            <person name="Luecker S."/>
            <person name="Lage O.M."/>
            <person name="Pohl T."/>
            <person name="Merkel B.J."/>
            <person name="Hornburger P."/>
            <person name="Mueller R.-W."/>
            <person name="Bruemmer F."/>
            <person name="Labrenz M."/>
            <person name="Spormann A.M."/>
            <person name="Op den Camp H."/>
            <person name="Overmann J."/>
            <person name="Amann R."/>
            <person name="Jetten M.S.M."/>
            <person name="Mascher T."/>
            <person name="Medema M.H."/>
            <person name="Devos D.P."/>
            <person name="Kaster A.-K."/>
            <person name="Ovreas L."/>
            <person name="Rohde M."/>
            <person name="Galperin M.Y."/>
            <person name="Jogler C."/>
        </authorList>
    </citation>
    <scope>NUCLEOTIDE SEQUENCE [LARGE SCALE GENOMIC DNA]</scope>
    <source>
        <strain evidence="1 2">Poly30</strain>
    </source>
</reference>
<sequence>MVHQQLAGDIRMHRPWLRSRFSTGDVVQEVFRSVVQDLNAFGGKTADAFCGYLAMMVRNRIMDAIRFHQAARRDGRRGQPIDHTPVAEGNRTPFDEAASQEELTHFLDVLSTFPEREQLLLRARLEDQETFDQLKDQLGYGSISAVRRAFYAAQAKLAVQLGETA</sequence>
<dbReference type="GO" id="GO:0006352">
    <property type="term" value="P:DNA-templated transcription initiation"/>
    <property type="evidence" value="ECO:0007669"/>
    <property type="project" value="InterPro"/>
</dbReference>
<proteinExistence type="predicted"/>
<dbReference type="InterPro" id="IPR013325">
    <property type="entry name" value="RNA_pol_sigma_r2"/>
</dbReference>
<dbReference type="NCBIfam" id="TIGR02937">
    <property type="entry name" value="sigma70-ECF"/>
    <property type="match status" value="1"/>
</dbReference>
<dbReference type="InterPro" id="IPR013324">
    <property type="entry name" value="RNA_pol_sigma_r3/r4-like"/>
</dbReference>
<dbReference type="SUPFAM" id="SSF88659">
    <property type="entry name" value="Sigma3 and sigma4 domains of RNA polymerase sigma factors"/>
    <property type="match status" value="1"/>
</dbReference>
<gene>
    <name evidence="1" type="ORF">Poly30_40930</name>
</gene>
<keyword evidence="2" id="KW-1185">Reference proteome</keyword>
<dbReference type="AlphaFoldDB" id="A0A518EWT4"/>
<organism evidence="1 2">
    <name type="scientific">Saltatorellus ferox</name>
    <dbReference type="NCBI Taxonomy" id="2528018"/>
    <lineage>
        <taxon>Bacteria</taxon>
        <taxon>Pseudomonadati</taxon>
        <taxon>Planctomycetota</taxon>
        <taxon>Planctomycetia</taxon>
        <taxon>Planctomycetia incertae sedis</taxon>
        <taxon>Saltatorellus</taxon>
    </lineage>
</organism>
<dbReference type="EMBL" id="CP036434">
    <property type="protein sequence ID" value="QDV08545.1"/>
    <property type="molecule type" value="Genomic_DNA"/>
</dbReference>
<dbReference type="GO" id="GO:0003700">
    <property type="term" value="F:DNA-binding transcription factor activity"/>
    <property type="evidence" value="ECO:0007669"/>
    <property type="project" value="InterPro"/>
</dbReference>
<dbReference type="OrthoDB" id="265297at2"/>
<dbReference type="Proteomes" id="UP000320390">
    <property type="component" value="Chromosome"/>
</dbReference>
<accession>A0A518EWT4</accession>
<dbReference type="InterPro" id="IPR014284">
    <property type="entry name" value="RNA_pol_sigma-70_dom"/>
</dbReference>